<dbReference type="OMA" id="WKILIAP"/>
<keyword evidence="1" id="KW-0695">RNA-directed DNA polymerase</keyword>
<dbReference type="PANTHER" id="PTHR24559:SF432">
    <property type="entry name" value="RNA-DIRECTED DNA POLYMERASE HOMOLOG"/>
    <property type="match status" value="1"/>
</dbReference>
<dbReference type="Gene3D" id="3.10.10.10">
    <property type="entry name" value="HIV Type 1 Reverse Transcriptase, subunit A, domain 1"/>
    <property type="match status" value="1"/>
</dbReference>
<keyword evidence="1" id="KW-0808">Transferase</keyword>
<dbReference type="InterPro" id="IPR043128">
    <property type="entry name" value="Rev_trsase/Diguanyl_cyclase"/>
</dbReference>
<gene>
    <name evidence="1" type="primary">LOC107819590</name>
</gene>
<dbReference type="PANTHER" id="PTHR24559">
    <property type="entry name" value="TRANSPOSON TY3-I GAG-POL POLYPROTEIN"/>
    <property type="match status" value="1"/>
</dbReference>
<dbReference type="InterPro" id="IPR053134">
    <property type="entry name" value="RNA-dir_DNA_polymerase"/>
</dbReference>
<dbReference type="InterPro" id="IPR043502">
    <property type="entry name" value="DNA/RNA_pol_sf"/>
</dbReference>
<dbReference type="AlphaFoldDB" id="A0A1S4CJU9"/>
<dbReference type="KEGG" id="nta:107819590"/>
<proteinExistence type="predicted"/>
<keyword evidence="1" id="KW-0548">Nucleotidyltransferase</keyword>
<dbReference type="RefSeq" id="XP_016501199.1">
    <property type="nucleotide sequence ID" value="XM_016645713.1"/>
</dbReference>
<dbReference type="OrthoDB" id="1738562at2759"/>
<sequence length="94" mass="10664">MCPKEGVMTVIINDNNELIPTRTVTGWKILIAPEDQEKNTFTFLYGTFAFSRISFGFCNAPVTFQQCMMAILTDMVEDFLDVCMDDFSIVGDFI</sequence>
<reference evidence="1" key="1">
    <citation type="submission" date="2025-08" db="UniProtKB">
        <authorList>
            <consortium name="RefSeq"/>
        </authorList>
    </citation>
    <scope>IDENTIFICATION</scope>
</reference>
<dbReference type="Gene3D" id="3.30.70.270">
    <property type="match status" value="1"/>
</dbReference>
<dbReference type="GO" id="GO:0003964">
    <property type="term" value="F:RNA-directed DNA polymerase activity"/>
    <property type="evidence" value="ECO:0007669"/>
    <property type="project" value="UniProtKB-KW"/>
</dbReference>
<dbReference type="PaxDb" id="4097-A0A1S4CJU9"/>
<organism evidence="1">
    <name type="scientific">Nicotiana tabacum</name>
    <name type="common">Common tobacco</name>
    <dbReference type="NCBI Taxonomy" id="4097"/>
    <lineage>
        <taxon>Eukaryota</taxon>
        <taxon>Viridiplantae</taxon>
        <taxon>Streptophyta</taxon>
        <taxon>Embryophyta</taxon>
        <taxon>Tracheophyta</taxon>
        <taxon>Spermatophyta</taxon>
        <taxon>Magnoliopsida</taxon>
        <taxon>eudicotyledons</taxon>
        <taxon>Gunneridae</taxon>
        <taxon>Pentapetalae</taxon>
        <taxon>asterids</taxon>
        <taxon>lamiids</taxon>
        <taxon>Solanales</taxon>
        <taxon>Solanaceae</taxon>
        <taxon>Nicotianoideae</taxon>
        <taxon>Nicotianeae</taxon>
        <taxon>Nicotiana</taxon>
    </lineage>
</organism>
<name>A0A1S4CJU9_TOBAC</name>
<protein>
    <submittedName>
        <fullName evidence="1">RNA-directed DNA polymerase homolog</fullName>
    </submittedName>
</protein>
<evidence type="ECO:0000313" key="1">
    <source>
        <dbReference type="RefSeq" id="XP_016501199.1"/>
    </source>
</evidence>
<dbReference type="SUPFAM" id="SSF56672">
    <property type="entry name" value="DNA/RNA polymerases"/>
    <property type="match status" value="1"/>
</dbReference>
<accession>A0A1S4CJU9</accession>